<dbReference type="Proteomes" id="UP000319776">
    <property type="component" value="Unassembled WGS sequence"/>
</dbReference>
<keyword evidence="3" id="KW-1185">Reference proteome</keyword>
<organism evidence="2 3">
    <name type="scientific">[Mycoplasma] falconis</name>
    <dbReference type="NCBI Taxonomy" id="92403"/>
    <lineage>
        <taxon>Bacteria</taxon>
        <taxon>Bacillati</taxon>
        <taxon>Mycoplasmatota</taxon>
        <taxon>Mycoplasmoidales</taxon>
        <taxon>Metamycoplasmataceae</taxon>
        <taxon>Metamycoplasma</taxon>
    </lineage>
</organism>
<reference evidence="2 3" key="1">
    <citation type="submission" date="2019-06" db="EMBL/GenBank/DDBJ databases">
        <title>Mycoplasma falconis type strain whole genome sequence.</title>
        <authorList>
            <person name="Spergser J."/>
        </authorList>
    </citation>
    <scope>NUCLEOTIDE SEQUENCE [LARGE SCALE GENOMIC DNA]</scope>
    <source>
        <strain evidence="2 3">ATCC 51372</strain>
    </source>
</reference>
<dbReference type="RefSeq" id="WP_140781426.1">
    <property type="nucleotide sequence ID" value="NZ_VFSS01000007.1"/>
</dbReference>
<name>A0A501X9W1_9BACT</name>
<gene>
    <name evidence="2" type="ORF">FJO69_02280</name>
</gene>
<evidence type="ECO:0000313" key="2">
    <source>
        <dbReference type="EMBL" id="TPE57219.1"/>
    </source>
</evidence>
<keyword evidence="1" id="KW-0812">Transmembrane</keyword>
<sequence>MKKNRNILEVNKPWQIVKNYFIMSFVNLIMVSIILTGTLLYDPTSPLSKADLLSFAFILPVIFGVLIAAYMFISSRYKDEIVNIKLQKINFYFLIIYCFILAALLCLGLMLKPLATSLIKGDFEPSKYNQNIDARIYTFNFVLKISASLYTILSLTICGFATALFVLQRKRINKQEIN</sequence>
<dbReference type="AlphaFoldDB" id="A0A501X9W1"/>
<evidence type="ECO:0000313" key="3">
    <source>
        <dbReference type="Proteomes" id="UP000319776"/>
    </source>
</evidence>
<comment type="caution">
    <text evidence="2">The sequence shown here is derived from an EMBL/GenBank/DDBJ whole genome shotgun (WGS) entry which is preliminary data.</text>
</comment>
<feature type="transmembrane region" description="Helical" evidence="1">
    <location>
        <begin position="147"/>
        <end position="167"/>
    </location>
</feature>
<protein>
    <submittedName>
        <fullName evidence="2">Uncharacterized protein</fullName>
    </submittedName>
</protein>
<accession>A0A501X9W1</accession>
<dbReference type="EMBL" id="VFSS01000007">
    <property type="protein sequence ID" value="TPE57219.1"/>
    <property type="molecule type" value="Genomic_DNA"/>
</dbReference>
<feature type="transmembrane region" description="Helical" evidence="1">
    <location>
        <begin position="20"/>
        <end position="41"/>
    </location>
</feature>
<keyword evidence="1" id="KW-0472">Membrane</keyword>
<proteinExistence type="predicted"/>
<feature type="transmembrane region" description="Helical" evidence="1">
    <location>
        <begin position="53"/>
        <end position="73"/>
    </location>
</feature>
<keyword evidence="1" id="KW-1133">Transmembrane helix</keyword>
<evidence type="ECO:0000256" key="1">
    <source>
        <dbReference type="SAM" id="Phobius"/>
    </source>
</evidence>
<feature type="transmembrane region" description="Helical" evidence="1">
    <location>
        <begin position="89"/>
        <end position="111"/>
    </location>
</feature>